<evidence type="ECO:0000313" key="2">
    <source>
        <dbReference type="EMBL" id="TKR74732.1"/>
    </source>
</evidence>
<comment type="caution">
    <text evidence="2">The sequence shown here is derived from an EMBL/GenBank/DDBJ whole genome shotgun (WGS) entry which is preliminary data.</text>
</comment>
<feature type="compositionally biased region" description="Polar residues" evidence="1">
    <location>
        <begin position="27"/>
        <end position="42"/>
    </location>
</feature>
<gene>
    <name evidence="2" type="ORF">D5086_0000291990</name>
</gene>
<proteinExistence type="predicted"/>
<evidence type="ECO:0000256" key="1">
    <source>
        <dbReference type="SAM" id="MobiDB-lite"/>
    </source>
</evidence>
<organism evidence="2">
    <name type="scientific">Populus alba</name>
    <name type="common">White poplar</name>
    <dbReference type="NCBI Taxonomy" id="43335"/>
    <lineage>
        <taxon>Eukaryota</taxon>
        <taxon>Viridiplantae</taxon>
        <taxon>Streptophyta</taxon>
        <taxon>Embryophyta</taxon>
        <taxon>Tracheophyta</taxon>
        <taxon>Spermatophyta</taxon>
        <taxon>Magnoliopsida</taxon>
        <taxon>eudicotyledons</taxon>
        <taxon>Gunneridae</taxon>
        <taxon>Pentapetalae</taxon>
        <taxon>rosids</taxon>
        <taxon>fabids</taxon>
        <taxon>Malpighiales</taxon>
        <taxon>Salicaceae</taxon>
        <taxon>Saliceae</taxon>
        <taxon>Populus</taxon>
    </lineage>
</organism>
<accession>A0A4U5MZ70</accession>
<feature type="region of interest" description="Disordered" evidence="1">
    <location>
        <begin position="1"/>
        <end position="43"/>
    </location>
</feature>
<protein>
    <submittedName>
        <fullName evidence="2">Uncharacterized protein</fullName>
    </submittedName>
</protein>
<dbReference type="AlphaFoldDB" id="A0A4U5MZ70"/>
<name>A0A4U5MZ70_POPAL</name>
<dbReference type="EMBL" id="RCHU01001160">
    <property type="protein sequence ID" value="TKR74732.1"/>
    <property type="molecule type" value="Genomic_DNA"/>
</dbReference>
<feature type="region of interest" description="Disordered" evidence="1">
    <location>
        <begin position="91"/>
        <end position="114"/>
    </location>
</feature>
<reference evidence="2" key="1">
    <citation type="submission" date="2018-10" db="EMBL/GenBank/DDBJ databases">
        <title>Population genomic analysis revealed the cold adaptation of white poplar.</title>
        <authorList>
            <person name="Liu Y.-J."/>
        </authorList>
    </citation>
    <scope>NUCLEOTIDE SEQUENCE [LARGE SCALE GENOMIC DNA]</scope>
    <source>
        <strain evidence="2">PAL-ZL1</strain>
    </source>
</reference>
<sequence>MKQVLKAPSTPQNTITQLRIAPDSLETPPQNISPNKETSINSEARRALDFEDATHHEDEHDKAIEVQGNSHEDEHDKAIEVQGNLGNITTFETFDHSLPPLKKQRATSSSSSKV</sequence>